<dbReference type="Proteomes" id="UP001548189">
    <property type="component" value="Unassembled WGS sequence"/>
</dbReference>
<accession>A0ABV2BZL9</accession>
<reference evidence="1 2" key="1">
    <citation type="submission" date="2024-06" db="EMBL/GenBank/DDBJ databases">
        <authorList>
            <person name="Li F."/>
        </authorList>
    </citation>
    <scope>NUCLEOTIDE SEQUENCE [LARGE SCALE GENOMIC DNA]</scope>
    <source>
        <strain evidence="1 2">GXAS 311</strain>
    </source>
</reference>
<keyword evidence="2" id="KW-1185">Reference proteome</keyword>
<sequence length="107" mass="11659">MNASKVAKHILMSCPTLSEFHAYMFGSSLAGVGSDFDILIIGPSGIALSQLKSEIRAAGSMLPLDVLYMLPEEAEETNFVAKQNCISFEQLCKLNSGNMKKHFTIDD</sequence>
<protein>
    <recommendedName>
        <fullName evidence="3">Nucleotidyltransferase domain-containing protein</fullName>
    </recommendedName>
</protein>
<dbReference type="EMBL" id="JBEVCJ010000054">
    <property type="protein sequence ID" value="MET1257384.1"/>
    <property type="molecule type" value="Genomic_DNA"/>
</dbReference>
<gene>
    <name evidence="1" type="ORF">ABVT43_19765</name>
</gene>
<dbReference type="InterPro" id="IPR043519">
    <property type="entry name" value="NT_sf"/>
</dbReference>
<evidence type="ECO:0008006" key="3">
    <source>
        <dbReference type="Google" id="ProtNLM"/>
    </source>
</evidence>
<evidence type="ECO:0000313" key="1">
    <source>
        <dbReference type="EMBL" id="MET1257384.1"/>
    </source>
</evidence>
<dbReference type="RefSeq" id="WP_353897968.1">
    <property type="nucleotide sequence ID" value="NZ_JBEVCJ010000054.1"/>
</dbReference>
<name>A0ABV2BZL9_9GAMM</name>
<comment type="caution">
    <text evidence="1">The sequence shown here is derived from an EMBL/GenBank/DDBJ whole genome shotgun (WGS) entry which is preliminary data.</text>
</comment>
<organism evidence="1 2">
    <name type="scientific">Aliikangiella maris</name>
    <dbReference type="NCBI Taxonomy" id="3162458"/>
    <lineage>
        <taxon>Bacteria</taxon>
        <taxon>Pseudomonadati</taxon>
        <taxon>Pseudomonadota</taxon>
        <taxon>Gammaproteobacteria</taxon>
        <taxon>Oceanospirillales</taxon>
        <taxon>Pleioneaceae</taxon>
        <taxon>Aliikangiella</taxon>
    </lineage>
</organism>
<proteinExistence type="predicted"/>
<dbReference type="SUPFAM" id="SSF81301">
    <property type="entry name" value="Nucleotidyltransferase"/>
    <property type="match status" value="1"/>
</dbReference>
<evidence type="ECO:0000313" key="2">
    <source>
        <dbReference type="Proteomes" id="UP001548189"/>
    </source>
</evidence>